<keyword evidence="8" id="KW-0969">Cilium</keyword>
<evidence type="ECO:0000256" key="2">
    <source>
        <dbReference type="ARBA" id="ARBA00004479"/>
    </source>
</evidence>
<keyword evidence="6" id="KW-0732">Signal</keyword>
<feature type="domain" description="HYDIN/VesB/CFA65-like Ig-like" evidence="10">
    <location>
        <begin position="268"/>
        <end position="365"/>
    </location>
</feature>
<evidence type="ECO:0000256" key="3">
    <source>
        <dbReference type="ARBA" id="ARBA00004496"/>
    </source>
</evidence>
<sequence>YSVGTDNGFGYTWIDSDEEGGPVYAFNDISGTGTDVTETLGGDGAAEVSITFPFEFYGETYDNAFINANGFVAFEAPGGTTYTNQQIPTDGAVNNMIAGLWDDLEPQEFDGSVHYQAFEDRFIVQWTNASKFSGTADATVTFQIVLNSDGNIDVYYEDVASAPFLNSATVGIENADGTDGAQVAFNTAYIKNGLALHFVKPDVPLTSFISDVMPISGVVPAGGSRPLTVTLDATDLNDGTYFDELVVSSNDPVNTPTTLFELTVIGFPQITVTPDTLDFGGVFVDQSASADFLIQNTGTKTLEISELSNGNPDFVLDTVAPLSLSPDESLVVGVTFTPSSIGAINDEVTLVSNDAFEMATAIVTLSGVGIDPPIIGVTPDALALTVNKGDSITESINITNTGGSVLDYSVTPPYFGSTDQANATPQIYPQLEFAKIRSKEAGDTRKGPAFMNASGGPGTFGYTWVDNNSGGPAYDFIDISTSGTLIDVGGDGNAAVELPFEFNFFGNDQDSVTIAANGFLTFAPVVGSNFTNAQIPSVTEPNYFIAPLWSDLEPQNGTGVF</sequence>
<evidence type="ECO:0000256" key="5">
    <source>
        <dbReference type="ARBA" id="ARBA00022692"/>
    </source>
</evidence>
<evidence type="ECO:0000256" key="7">
    <source>
        <dbReference type="ARBA" id="ARBA00022989"/>
    </source>
</evidence>
<dbReference type="NCBIfam" id="NF012200">
    <property type="entry name" value="choice_anch_D"/>
    <property type="match status" value="1"/>
</dbReference>
<dbReference type="InterPro" id="IPR031152">
    <property type="entry name" value="PLXDC"/>
</dbReference>
<reference evidence="11" key="1">
    <citation type="journal article" date="2015" name="Nature">
        <title>Complex archaea that bridge the gap between prokaryotes and eukaryotes.</title>
        <authorList>
            <person name="Spang A."/>
            <person name="Saw J.H."/>
            <person name="Jorgensen S.L."/>
            <person name="Zaremba-Niedzwiedzka K."/>
            <person name="Martijn J."/>
            <person name="Lind A.E."/>
            <person name="van Eijk R."/>
            <person name="Schleper C."/>
            <person name="Guy L."/>
            <person name="Ettema T.J."/>
        </authorList>
    </citation>
    <scope>NUCLEOTIDE SEQUENCE</scope>
</reference>
<dbReference type="GO" id="GO:0016020">
    <property type="term" value="C:membrane"/>
    <property type="evidence" value="ECO:0007669"/>
    <property type="project" value="UniProtKB-SubCell"/>
</dbReference>
<evidence type="ECO:0000256" key="8">
    <source>
        <dbReference type="ARBA" id="ARBA00023069"/>
    </source>
</evidence>
<dbReference type="Gene3D" id="2.60.40.10">
    <property type="entry name" value="Immunoglobulins"/>
    <property type="match status" value="1"/>
</dbReference>
<evidence type="ECO:0000256" key="1">
    <source>
        <dbReference type="ARBA" id="ARBA00004138"/>
    </source>
</evidence>
<comment type="subcellular location">
    <subcellularLocation>
        <location evidence="1">Cell projection</location>
        <location evidence="1">Cilium</location>
    </subcellularLocation>
    <subcellularLocation>
        <location evidence="3">Cytoplasm</location>
    </subcellularLocation>
    <subcellularLocation>
        <location evidence="2">Membrane</location>
        <topology evidence="2">Single-pass type I membrane protein</topology>
    </subcellularLocation>
</comment>
<organism evidence="11">
    <name type="scientific">marine sediment metagenome</name>
    <dbReference type="NCBI Taxonomy" id="412755"/>
    <lineage>
        <taxon>unclassified sequences</taxon>
        <taxon>metagenomes</taxon>
        <taxon>ecological metagenomes</taxon>
    </lineage>
</organism>
<keyword evidence="9" id="KW-0966">Cell projection</keyword>
<dbReference type="PANTHER" id="PTHR13055:SF12">
    <property type="entry name" value="LD40707P"/>
    <property type="match status" value="1"/>
</dbReference>
<name>A0A0F9CDM4_9ZZZZ</name>
<keyword evidence="7" id="KW-1133">Transmembrane helix</keyword>
<dbReference type="GO" id="GO:0005929">
    <property type="term" value="C:cilium"/>
    <property type="evidence" value="ECO:0007669"/>
    <property type="project" value="UniProtKB-SubCell"/>
</dbReference>
<dbReference type="InterPro" id="IPR053879">
    <property type="entry name" value="HYDIN_VesB_CFA65-like_Ig"/>
</dbReference>
<proteinExistence type="predicted"/>
<gene>
    <name evidence="11" type="ORF">LCGC14_2335140</name>
</gene>
<evidence type="ECO:0000256" key="6">
    <source>
        <dbReference type="ARBA" id="ARBA00022729"/>
    </source>
</evidence>
<dbReference type="EMBL" id="LAZR01033649">
    <property type="protein sequence ID" value="KKL47478.1"/>
    <property type="molecule type" value="Genomic_DNA"/>
</dbReference>
<accession>A0A0F9CDM4</accession>
<keyword evidence="5" id="KW-0812">Transmembrane</keyword>
<dbReference type="InterPro" id="IPR013783">
    <property type="entry name" value="Ig-like_fold"/>
</dbReference>
<keyword evidence="4" id="KW-0963">Cytoplasm</keyword>
<dbReference type="AlphaFoldDB" id="A0A0F9CDM4"/>
<comment type="caution">
    <text evidence="11">The sequence shown here is derived from an EMBL/GenBank/DDBJ whole genome shotgun (WGS) entry which is preliminary data.</text>
</comment>
<dbReference type="GO" id="GO:0005737">
    <property type="term" value="C:cytoplasm"/>
    <property type="evidence" value="ECO:0007669"/>
    <property type="project" value="UniProtKB-SubCell"/>
</dbReference>
<feature type="non-terminal residue" evidence="11">
    <location>
        <position position="1"/>
    </location>
</feature>
<evidence type="ECO:0000313" key="11">
    <source>
        <dbReference type="EMBL" id="KKL47478.1"/>
    </source>
</evidence>
<evidence type="ECO:0000256" key="9">
    <source>
        <dbReference type="ARBA" id="ARBA00023273"/>
    </source>
</evidence>
<evidence type="ECO:0000259" key="10">
    <source>
        <dbReference type="Pfam" id="PF22544"/>
    </source>
</evidence>
<keyword evidence="7" id="KW-0472">Membrane</keyword>
<protein>
    <recommendedName>
        <fullName evidence="10">HYDIN/VesB/CFA65-like Ig-like domain-containing protein</fullName>
    </recommendedName>
</protein>
<dbReference type="Pfam" id="PF22544">
    <property type="entry name" value="HYDIN_VesB_CFA65-like_Ig"/>
    <property type="match status" value="1"/>
</dbReference>
<evidence type="ECO:0000256" key="4">
    <source>
        <dbReference type="ARBA" id="ARBA00022490"/>
    </source>
</evidence>
<dbReference type="PANTHER" id="PTHR13055">
    <property type="entry name" value="TUMOR ENDOTHELIAL MARKER 7 RELATED"/>
    <property type="match status" value="1"/>
</dbReference>
<feature type="non-terminal residue" evidence="11">
    <location>
        <position position="561"/>
    </location>
</feature>